<dbReference type="Pfam" id="PF13573">
    <property type="entry name" value="SprB"/>
    <property type="match status" value="2"/>
</dbReference>
<protein>
    <submittedName>
        <fullName evidence="1">SprB repeat-containing protein</fullName>
    </submittedName>
</protein>
<organism evidence="1 2">
    <name type="scientific">Chitinophaga filiformis</name>
    <name type="common">Myxococcus filiformis</name>
    <name type="synonym">Flexibacter filiformis</name>
    <dbReference type="NCBI Taxonomy" id="104663"/>
    <lineage>
        <taxon>Bacteria</taxon>
        <taxon>Pseudomonadati</taxon>
        <taxon>Bacteroidota</taxon>
        <taxon>Chitinophagia</taxon>
        <taxon>Chitinophagales</taxon>
        <taxon>Chitinophagaceae</taxon>
        <taxon>Chitinophaga</taxon>
    </lineage>
</organism>
<dbReference type="InterPro" id="IPR025667">
    <property type="entry name" value="SprB_repeat"/>
</dbReference>
<reference evidence="1 2" key="1">
    <citation type="submission" date="2016-10" db="EMBL/GenBank/DDBJ databases">
        <authorList>
            <person name="de Groot N.N."/>
        </authorList>
    </citation>
    <scope>NUCLEOTIDE SEQUENCE [LARGE SCALE GENOMIC DNA]</scope>
    <source>
        <strain evidence="1 2">DSM 527</strain>
    </source>
</reference>
<evidence type="ECO:0000313" key="1">
    <source>
        <dbReference type="EMBL" id="SDG93210.1"/>
    </source>
</evidence>
<dbReference type="STRING" id="104663.SAMN04488121_107262"/>
<accession>A0A1G7YB31</accession>
<dbReference type="Proteomes" id="UP000199045">
    <property type="component" value="Unassembled WGS sequence"/>
</dbReference>
<dbReference type="Gene3D" id="2.40.10.10">
    <property type="entry name" value="Trypsin-like serine proteases"/>
    <property type="match status" value="1"/>
</dbReference>
<dbReference type="EMBL" id="FNBN01000007">
    <property type="protein sequence ID" value="SDG93210.1"/>
    <property type="molecule type" value="Genomic_DNA"/>
</dbReference>
<proteinExistence type="predicted"/>
<dbReference type="InterPro" id="IPR043504">
    <property type="entry name" value="Peptidase_S1_PA_chymotrypsin"/>
</dbReference>
<sequence length="131" mass="13255">MTGSDALCNGGATGELRITASGGTNTYTYSVDGGVFSTSSIITGLTAGTRTITVKDGNSCQLSKSWLTEEPTALLLSTTSIGKVSCFGGNNGSITVKATGGTAPYTYALNSGAFQSSGLFENLKAVFTTLL</sequence>
<evidence type="ECO:0000313" key="2">
    <source>
        <dbReference type="Proteomes" id="UP000199045"/>
    </source>
</evidence>
<gene>
    <name evidence="1" type="ORF">SAMN04488121_107262</name>
</gene>
<dbReference type="OrthoDB" id="1524994at2"/>
<dbReference type="RefSeq" id="WP_089835944.1">
    <property type="nucleotide sequence ID" value="NZ_FNBN01000007.1"/>
</dbReference>
<dbReference type="AlphaFoldDB" id="A0A1G7YB31"/>
<name>A0A1G7YB31_CHIFI</name>